<dbReference type="PANTHER" id="PTHR38438:SF1">
    <property type="entry name" value="RIBOFLAVIN TRANSPORTER RIBU"/>
    <property type="match status" value="1"/>
</dbReference>
<keyword evidence="11" id="KW-1185">Reference proteome</keyword>
<evidence type="ECO:0000256" key="2">
    <source>
        <dbReference type="ARBA" id="ARBA00005540"/>
    </source>
</evidence>
<evidence type="ECO:0000313" key="10">
    <source>
        <dbReference type="EMBL" id="MEQ2558224.1"/>
    </source>
</evidence>
<keyword evidence="3 8" id="KW-0813">Transport</keyword>
<keyword evidence="7 8" id="KW-0472">Membrane</keyword>
<evidence type="ECO:0000256" key="6">
    <source>
        <dbReference type="ARBA" id="ARBA00022989"/>
    </source>
</evidence>
<feature type="transmembrane region" description="Helical" evidence="9">
    <location>
        <begin position="84"/>
        <end position="101"/>
    </location>
</feature>
<evidence type="ECO:0000256" key="1">
    <source>
        <dbReference type="ARBA" id="ARBA00004651"/>
    </source>
</evidence>
<comment type="subcellular location">
    <subcellularLocation>
        <location evidence="1">Cell membrane</location>
        <topology evidence="1">Multi-pass membrane protein</topology>
    </subcellularLocation>
</comment>
<dbReference type="InterPro" id="IPR025720">
    <property type="entry name" value="RibU"/>
</dbReference>
<evidence type="ECO:0000313" key="11">
    <source>
        <dbReference type="Proteomes" id="UP001454489"/>
    </source>
</evidence>
<organism evidence="10 11">
    <name type="scientific">Maccoyibacter intestinihominis</name>
    <dbReference type="NCBI Taxonomy" id="3133499"/>
    <lineage>
        <taxon>Bacteria</taxon>
        <taxon>Bacillati</taxon>
        <taxon>Bacillota</taxon>
        <taxon>Clostridia</taxon>
        <taxon>Lachnospirales</taxon>
        <taxon>Lachnospiraceae</taxon>
        <taxon>Maccoyibacter</taxon>
    </lineage>
</organism>
<dbReference type="EMBL" id="JBBMEX010000010">
    <property type="protein sequence ID" value="MEQ2558224.1"/>
    <property type="molecule type" value="Genomic_DNA"/>
</dbReference>
<comment type="function">
    <text evidence="8">Probably a riboflavin-binding protein that interacts with the energy-coupling factor (ECF) ABC-transporter complex.</text>
</comment>
<comment type="caution">
    <text evidence="10">The sequence shown here is derived from an EMBL/GenBank/DDBJ whole genome shotgun (WGS) entry which is preliminary data.</text>
</comment>
<comment type="similarity">
    <text evidence="2 8">Belongs to the prokaryotic riboflavin transporter (P-RFT) (TC 2.A.87) family.</text>
</comment>
<feature type="transmembrane region" description="Helical" evidence="9">
    <location>
        <begin position="110"/>
        <end position="133"/>
    </location>
</feature>
<gene>
    <name evidence="10" type="ORF">WMO43_10140</name>
</gene>
<dbReference type="Proteomes" id="UP001454489">
    <property type="component" value="Unassembled WGS sequence"/>
</dbReference>
<feature type="transmembrane region" description="Helical" evidence="9">
    <location>
        <begin position="47"/>
        <end position="72"/>
    </location>
</feature>
<keyword evidence="6 9" id="KW-1133">Transmembrane helix</keyword>
<dbReference type="InterPro" id="IPR024529">
    <property type="entry name" value="ECF_trnsprt_substrate-spec"/>
</dbReference>
<evidence type="ECO:0000256" key="5">
    <source>
        <dbReference type="ARBA" id="ARBA00022692"/>
    </source>
</evidence>
<feature type="transmembrane region" description="Helical" evidence="9">
    <location>
        <begin position="12"/>
        <end position="35"/>
    </location>
</feature>
<keyword evidence="4 8" id="KW-1003">Cell membrane</keyword>
<evidence type="ECO:0000256" key="9">
    <source>
        <dbReference type="SAM" id="Phobius"/>
    </source>
</evidence>
<dbReference type="PIRSF" id="PIRSF037778">
    <property type="entry name" value="UCP037778_transp_RibU"/>
    <property type="match status" value="1"/>
</dbReference>
<proteinExistence type="inferred from homology"/>
<name>A0ABV1HET8_9FIRM</name>
<accession>A0ABV1HET8</accession>
<evidence type="ECO:0000256" key="8">
    <source>
        <dbReference type="PIRNR" id="PIRNR037778"/>
    </source>
</evidence>
<dbReference type="PANTHER" id="PTHR38438">
    <property type="entry name" value="RIBOFLAVIN TRANSPORTER RIBU"/>
    <property type="match status" value="1"/>
</dbReference>
<evidence type="ECO:0000256" key="3">
    <source>
        <dbReference type="ARBA" id="ARBA00022448"/>
    </source>
</evidence>
<feature type="transmembrane region" description="Helical" evidence="9">
    <location>
        <begin position="164"/>
        <end position="187"/>
    </location>
</feature>
<dbReference type="RefSeq" id="WP_177963535.1">
    <property type="nucleotide sequence ID" value="NZ_JBBMEX010000010.1"/>
</dbReference>
<protein>
    <recommendedName>
        <fullName evidence="8">Riboflavin transporter</fullName>
    </recommendedName>
</protein>
<keyword evidence="5 9" id="KW-0812">Transmembrane</keyword>
<dbReference type="Pfam" id="PF12822">
    <property type="entry name" value="ECF_trnsprt"/>
    <property type="match status" value="1"/>
</dbReference>
<sequence>MNTKKKPVNVRYMTMTAMLSAIAFVLMMLEFSIPIMPSFIKLDFSELPALIGSFAMGPLSGTVICLIKNLLHLPMSSTGGVGELSNFILGAMFVIPAGLFYKKRKGRKSALIGSLVGAVLMSVVSVASNYFIVYPVYTAFMPMEAIINAYQVILPQADTLLKCLVIFNMPFTFIKGMMNVLITFLVYKHISPIIKGAQER</sequence>
<evidence type="ECO:0000256" key="7">
    <source>
        <dbReference type="ARBA" id="ARBA00023136"/>
    </source>
</evidence>
<evidence type="ECO:0000256" key="4">
    <source>
        <dbReference type="ARBA" id="ARBA00022475"/>
    </source>
</evidence>
<reference evidence="10 11" key="1">
    <citation type="submission" date="2024-03" db="EMBL/GenBank/DDBJ databases">
        <title>Human intestinal bacterial collection.</title>
        <authorList>
            <person name="Pauvert C."/>
            <person name="Hitch T.C.A."/>
            <person name="Clavel T."/>
        </authorList>
    </citation>
    <scope>NUCLEOTIDE SEQUENCE [LARGE SCALE GENOMIC DNA]</scope>
    <source>
        <strain evidence="10 11">CLA-AA-H185</strain>
    </source>
</reference>
<dbReference type="Gene3D" id="1.10.1760.20">
    <property type="match status" value="1"/>
</dbReference>